<evidence type="ECO:0000313" key="1">
    <source>
        <dbReference type="EMBL" id="KAB8244026.1"/>
    </source>
</evidence>
<dbReference type="Proteomes" id="UP000325434">
    <property type="component" value="Unassembled WGS sequence"/>
</dbReference>
<proteinExistence type="predicted"/>
<dbReference type="AlphaFoldDB" id="A0A5N6GNR7"/>
<accession>A0A5N6GNR7</accession>
<reference evidence="1" key="1">
    <citation type="submission" date="2019-04" db="EMBL/GenBank/DDBJ databases">
        <title>Friends and foes A comparative genomics study of 23 Aspergillus species from section Flavi.</title>
        <authorList>
            <consortium name="DOE Joint Genome Institute"/>
            <person name="Kjaerbolling I."/>
            <person name="Vesth T."/>
            <person name="Frisvad J.C."/>
            <person name="Nybo J.L."/>
            <person name="Theobald S."/>
            <person name="Kildgaard S."/>
            <person name="Isbrandt T."/>
            <person name="Kuo A."/>
            <person name="Sato A."/>
            <person name="Lyhne E.K."/>
            <person name="Kogle M.E."/>
            <person name="Wiebenga A."/>
            <person name="Kun R.S."/>
            <person name="Lubbers R.J."/>
            <person name="Makela M.R."/>
            <person name="Barry K."/>
            <person name="Chovatia M."/>
            <person name="Clum A."/>
            <person name="Daum C."/>
            <person name="Haridas S."/>
            <person name="He G."/>
            <person name="LaButti K."/>
            <person name="Lipzen A."/>
            <person name="Mondo S."/>
            <person name="Riley R."/>
            <person name="Salamov A."/>
            <person name="Simmons B.A."/>
            <person name="Magnuson J.K."/>
            <person name="Henrissat B."/>
            <person name="Mortensen U.H."/>
            <person name="Larsen T.O."/>
            <person name="Devries R.P."/>
            <person name="Grigoriev I.V."/>
            <person name="Machida M."/>
            <person name="Baker S.E."/>
            <person name="Andersen M.R."/>
        </authorList>
    </citation>
    <scope>NUCLEOTIDE SEQUENCE [LARGE SCALE GENOMIC DNA]</scope>
    <source>
        <strain evidence="1">CBS 121.62</strain>
    </source>
</reference>
<sequence length="92" mass="10452">MHLTHMAVFIYVSCVTVPYPLILGSDHHATLGFSASFSRLVPGLTKYLLFTQNTQSDPTTDCLYVIVKIEIYICRVHPIISFFLKAPSQFRM</sequence>
<protein>
    <submittedName>
        <fullName evidence="1">Uncharacterized protein</fullName>
    </submittedName>
</protein>
<organism evidence="1">
    <name type="scientific">Aspergillus flavus</name>
    <dbReference type="NCBI Taxonomy" id="5059"/>
    <lineage>
        <taxon>Eukaryota</taxon>
        <taxon>Fungi</taxon>
        <taxon>Dikarya</taxon>
        <taxon>Ascomycota</taxon>
        <taxon>Pezizomycotina</taxon>
        <taxon>Eurotiomycetes</taxon>
        <taxon>Eurotiomycetidae</taxon>
        <taxon>Eurotiales</taxon>
        <taxon>Aspergillaceae</taxon>
        <taxon>Aspergillus</taxon>
        <taxon>Aspergillus subgen. Circumdati</taxon>
    </lineage>
</organism>
<name>A0A5N6GNR7_ASPFL</name>
<gene>
    <name evidence="1" type="ORF">BDV35DRAFT_361192</name>
</gene>
<dbReference type="EMBL" id="ML734633">
    <property type="protein sequence ID" value="KAB8244026.1"/>
    <property type="molecule type" value="Genomic_DNA"/>
</dbReference>